<reference evidence="1" key="1">
    <citation type="submission" date="2018-06" db="EMBL/GenBank/DDBJ databases">
        <authorList>
            <person name="Zhirakovskaya E."/>
        </authorList>
    </citation>
    <scope>NUCLEOTIDE SEQUENCE</scope>
</reference>
<dbReference type="PANTHER" id="PTHR37691">
    <property type="entry name" value="BLR3518 PROTEIN"/>
    <property type="match status" value="1"/>
</dbReference>
<dbReference type="AlphaFoldDB" id="A0A3B0Z7T0"/>
<name>A0A3B0Z7T0_9ZZZZ</name>
<protein>
    <recommendedName>
        <fullName evidence="2">Intracellular sulfur oxidation DsrE/DsrF family protein</fullName>
    </recommendedName>
</protein>
<dbReference type="SUPFAM" id="SSF75169">
    <property type="entry name" value="DsrEFH-like"/>
    <property type="match status" value="1"/>
</dbReference>
<dbReference type="PANTHER" id="PTHR37691:SF1">
    <property type="entry name" value="BLR3518 PROTEIN"/>
    <property type="match status" value="1"/>
</dbReference>
<proteinExistence type="predicted"/>
<dbReference type="EMBL" id="UOFM01000555">
    <property type="protein sequence ID" value="VAW83517.1"/>
    <property type="molecule type" value="Genomic_DNA"/>
</dbReference>
<dbReference type="Gene3D" id="3.40.1260.10">
    <property type="entry name" value="DsrEFH-like"/>
    <property type="match status" value="1"/>
</dbReference>
<gene>
    <name evidence="1" type="ORF">MNBD_GAMMA14-1713</name>
</gene>
<accession>A0A3B0Z7T0</accession>
<dbReference type="InterPro" id="IPR027396">
    <property type="entry name" value="DsrEFH-like"/>
</dbReference>
<evidence type="ECO:0000313" key="1">
    <source>
        <dbReference type="EMBL" id="VAW83517.1"/>
    </source>
</evidence>
<organism evidence="1">
    <name type="scientific">hydrothermal vent metagenome</name>
    <dbReference type="NCBI Taxonomy" id="652676"/>
    <lineage>
        <taxon>unclassified sequences</taxon>
        <taxon>metagenomes</taxon>
        <taxon>ecological metagenomes</taxon>
    </lineage>
</organism>
<sequence length="252" mass="27898">MSSDDISDETLNAFLDGELDTAGKNEVFEALNDDRELSQQACELRRLSELVRHAYDRPPKIDQYGKIPPCRLGLLGRGLVASLLLGLGGLLGWTIHQPDEVPAASTLSAMYWDDHNAFQNTDISKVTAQQGAKRIIVHLNTSSASKFEKALDTAEQLLEAYDDDGAEIEVVANASAIRLLRAGYSPYAKRVHDLQQRYLNLTFLACQDAIDHIREIEGGNTQVKLLPDVDVTPSALEHILNRLSEGWVYLNV</sequence>
<evidence type="ECO:0008006" key="2">
    <source>
        <dbReference type="Google" id="ProtNLM"/>
    </source>
</evidence>